<name>A0AB35FVS9_STRGN</name>
<dbReference type="Proteomes" id="UP000826921">
    <property type="component" value="Unassembled WGS sequence"/>
</dbReference>
<feature type="transmembrane region" description="Helical" evidence="2">
    <location>
        <begin position="7"/>
        <end position="28"/>
    </location>
</feature>
<protein>
    <recommendedName>
        <fullName evidence="5">Late competence protein ComGG</fullName>
    </recommendedName>
</protein>
<evidence type="ECO:0000256" key="1">
    <source>
        <dbReference type="SAM" id="MobiDB-lite"/>
    </source>
</evidence>
<dbReference type="RefSeq" id="WP_061596833.1">
    <property type="nucleotide sequence ID" value="NZ_JAPVZS010000010.1"/>
</dbReference>
<evidence type="ECO:0000256" key="2">
    <source>
        <dbReference type="SAM" id="Phobius"/>
    </source>
</evidence>
<keyword evidence="2" id="KW-0812">Transmembrane</keyword>
<keyword evidence="2" id="KW-1133">Transmembrane helix</keyword>
<evidence type="ECO:0000313" key="3">
    <source>
        <dbReference type="EMBL" id="MBZ2128359.1"/>
    </source>
</evidence>
<evidence type="ECO:0000313" key="4">
    <source>
        <dbReference type="Proteomes" id="UP000826921"/>
    </source>
</evidence>
<dbReference type="NCBIfam" id="NF041014">
    <property type="entry name" value="pilin_ComGG_2"/>
    <property type="match status" value="1"/>
</dbReference>
<reference evidence="3" key="1">
    <citation type="submission" date="2021-07" db="EMBL/GenBank/DDBJ databases">
        <title>Occurrence of streptococci in the human mouth that bind to a non-human glycan.</title>
        <authorList>
            <person name="Cross B."/>
            <person name="Thamadilok S."/>
            <person name="Bensing B."/>
            <person name="Sasmal A."/>
            <person name="Khedri Z."/>
            <person name="Deng L."/>
            <person name="Yu H."/>
            <person name="Mehta A."/>
            <person name="Aluvathingal J."/>
            <person name="Nadendla S."/>
            <person name="Vickerman M."/>
            <person name="Chen X."/>
            <person name="Dewhirst F."/>
            <person name="Gill A."/>
            <person name="Lettrichova I."/>
            <person name="Diaz S."/>
            <person name="Gill S."/>
            <person name="Tettelin H."/>
            <person name="Iverson T."/>
            <person name="Sullam P."/>
            <person name="Varki A."/>
            <person name="Ruhl S."/>
        </authorList>
    </citation>
    <scope>NUCLEOTIDE SEQUENCE</scope>
    <source>
        <strain evidence="3">SK9</strain>
    </source>
</reference>
<gene>
    <name evidence="3" type="ORF">K1I74_09955</name>
</gene>
<organism evidence="3 4">
    <name type="scientific">Streptococcus gordonii</name>
    <dbReference type="NCBI Taxonomy" id="1302"/>
    <lineage>
        <taxon>Bacteria</taxon>
        <taxon>Bacillati</taxon>
        <taxon>Bacillota</taxon>
        <taxon>Bacilli</taxon>
        <taxon>Lactobacillales</taxon>
        <taxon>Streptococcaceae</taxon>
        <taxon>Streptococcus</taxon>
    </lineage>
</organism>
<feature type="region of interest" description="Disordered" evidence="1">
    <location>
        <begin position="105"/>
        <end position="142"/>
    </location>
</feature>
<sequence length="142" mass="16489">MKKNIKAGVMLYALLMAAVFSLLLQFYLNRQTAHQRNLLAQQERQEAYAIALLTKDQKLADSGQFSFNKGQSQYQKEKDQLIVNVVISDRTYDFTFAIKEPKARLDKDQDKDKKSELEKEEKREAEPAREKEEAKDDNGKKD</sequence>
<dbReference type="InterPro" id="IPR047665">
    <property type="entry name" value="ComGG_streptococcus-type"/>
</dbReference>
<dbReference type="AlphaFoldDB" id="A0AB35FVS9"/>
<comment type="caution">
    <text evidence="3">The sequence shown here is derived from an EMBL/GenBank/DDBJ whole genome shotgun (WGS) entry which is preliminary data.</text>
</comment>
<accession>A0AB35FVS9</accession>
<dbReference type="EMBL" id="JAHZQA010000010">
    <property type="protein sequence ID" value="MBZ2128359.1"/>
    <property type="molecule type" value="Genomic_DNA"/>
</dbReference>
<evidence type="ECO:0008006" key="5">
    <source>
        <dbReference type="Google" id="ProtNLM"/>
    </source>
</evidence>
<proteinExistence type="predicted"/>
<keyword evidence="2" id="KW-0472">Membrane</keyword>